<dbReference type="InterPro" id="IPR036259">
    <property type="entry name" value="MFS_trans_sf"/>
</dbReference>
<feature type="transmembrane region" description="Helical" evidence="6">
    <location>
        <begin position="297"/>
        <end position="317"/>
    </location>
</feature>
<sequence length="468" mass="51372">MLSRIRRWSILSVLGLFFFMVIVDGSIVAIAIPKVAQSLSISTGATTLIISIYLITICATLLLFGQFGDQYGRIKIFKIGTFVFLLGSFLAGAGQMLNLVLLGRLIQGIGASMTMANSYAIVTDIFPSKELGRAFGIESIFISLGALAGPGLGGLILAQLPWGYIFWINLPIGLICLVVELAIFPKDESKVKQKIDWYGALTLMLAAISLYLVTATLSSNIPLTILFLGGFLAFGWWFIKIEQKVDPPLLNLAIFRTQLFTKRIITAFLTFIVSYFFMILAPLYLQLALNYSVQFSGILLMVAPITSIIVSPIAGYISDHYDQRVEMTVGLVILIVSQFVLILLSGKFEPMFFISVSVIMAIGTAVFGTPNSVIVMQSVPKELRGMAGSTNSLMREFGLVLGTTISTALFYQIMSLMSHKEVHTASGASKRVLLISQRWTYGVAFLILLLAIFYLIVMIRKGGTHEER</sequence>
<dbReference type="Proteomes" id="UP000294854">
    <property type="component" value="Unassembled WGS sequence"/>
</dbReference>
<dbReference type="SUPFAM" id="SSF103473">
    <property type="entry name" value="MFS general substrate transporter"/>
    <property type="match status" value="1"/>
</dbReference>
<dbReference type="CDD" id="cd17321">
    <property type="entry name" value="MFS_MMR_MDR_like"/>
    <property type="match status" value="1"/>
</dbReference>
<feature type="transmembrane region" description="Helical" evidence="6">
    <location>
        <begin position="329"/>
        <end position="346"/>
    </location>
</feature>
<keyword evidence="2" id="KW-0813">Transport</keyword>
<keyword evidence="3 6" id="KW-0812">Transmembrane</keyword>
<name>A0A4R5NDQ9_9LACO</name>
<feature type="transmembrane region" description="Helical" evidence="6">
    <location>
        <begin position="352"/>
        <end position="376"/>
    </location>
</feature>
<feature type="transmembrane region" description="Helical" evidence="6">
    <location>
        <begin position="76"/>
        <end position="95"/>
    </location>
</feature>
<dbReference type="InterPro" id="IPR020846">
    <property type="entry name" value="MFS_dom"/>
</dbReference>
<dbReference type="PANTHER" id="PTHR42718">
    <property type="entry name" value="MAJOR FACILITATOR SUPERFAMILY MULTIDRUG TRANSPORTER MFSC"/>
    <property type="match status" value="1"/>
</dbReference>
<feature type="transmembrane region" description="Helical" evidence="6">
    <location>
        <begin position="195"/>
        <end position="214"/>
    </location>
</feature>
<keyword evidence="4 6" id="KW-1133">Transmembrane helix</keyword>
<dbReference type="GO" id="GO:0022857">
    <property type="term" value="F:transmembrane transporter activity"/>
    <property type="evidence" value="ECO:0007669"/>
    <property type="project" value="InterPro"/>
</dbReference>
<gene>
    <name evidence="8" type="ORF">C5L31_000409</name>
</gene>
<dbReference type="STRING" id="1122149.FD44_GL001554"/>
<evidence type="ECO:0000256" key="6">
    <source>
        <dbReference type="SAM" id="Phobius"/>
    </source>
</evidence>
<evidence type="ECO:0000313" key="9">
    <source>
        <dbReference type="Proteomes" id="UP000294854"/>
    </source>
</evidence>
<feature type="transmembrane region" description="Helical" evidence="6">
    <location>
        <begin position="134"/>
        <end position="158"/>
    </location>
</feature>
<dbReference type="Gene3D" id="1.20.1720.10">
    <property type="entry name" value="Multidrug resistance protein D"/>
    <property type="match status" value="1"/>
</dbReference>
<dbReference type="InterPro" id="IPR011701">
    <property type="entry name" value="MFS"/>
</dbReference>
<protein>
    <recommendedName>
        <fullName evidence="7">Major facilitator superfamily (MFS) profile domain-containing protein</fullName>
    </recommendedName>
</protein>
<keyword evidence="5 6" id="KW-0472">Membrane</keyword>
<evidence type="ECO:0000313" key="8">
    <source>
        <dbReference type="EMBL" id="TDG70841.1"/>
    </source>
</evidence>
<evidence type="ECO:0000256" key="4">
    <source>
        <dbReference type="ARBA" id="ARBA00022989"/>
    </source>
</evidence>
<reference evidence="8 9" key="1">
    <citation type="journal article" date="2019" name="Appl. Microbiol. Biotechnol.">
        <title>Uncovering carbohydrate metabolism through a genotype-phenotype association study of 56 lactic acid bacteria genomes.</title>
        <authorList>
            <person name="Buron-Moles G."/>
            <person name="Chailyan A."/>
            <person name="Dolejs I."/>
            <person name="Forster J."/>
            <person name="Miks M.H."/>
        </authorList>
    </citation>
    <scope>NUCLEOTIDE SEQUENCE [LARGE SCALE GENOMIC DNA]</scope>
    <source>
        <strain evidence="8 9">ATCC 49373</strain>
    </source>
</reference>
<accession>A0A4R5NDQ9</accession>
<evidence type="ECO:0000256" key="3">
    <source>
        <dbReference type="ARBA" id="ARBA00022692"/>
    </source>
</evidence>
<feature type="transmembrane region" description="Helical" evidence="6">
    <location>
        <begin position="164"/>
        <end position="183"/>
    </location>
</feature>
<evidence type="ECO:0000256" key="2">
    <source>
        <dbReference type="ARBA" id="ARBA00022448"/>
    </source>
</evidence>
<feature type="transmembrane region" description="Helical" evidence="6">
    <location>
        <begin position="12"/>
        <end position="32"/>
    </location>
</feature>
<dbReference type="RefSeq" id="WP_010620255.1">
    <property type="nucleotide sequence ID" value="NZ_CP042371.1"/>
</dbReference>
<feature type="transmembrane region" description="Helical" evidence="6">
    <location>
        <begin position="397"/>
        <end position="419"/>
    </location>
</feature>
<feature type="transmembrane region" description="Helical" evidence="6">
    <location>
        <begin position="264"/>
        <end position="285"/>
    </location>
</feature>
<evidence type="ECO:0000256" key="1">
    <source>
        <dbReference type="ARBA" id="ARBA00004651"/>
    </source>
</evidence>
<organism evidence="8 9">
    <name type="scientific">Secundilactobacillus malefermentans</name>
    <dbReference type="NCBI Taxonomy" id="176292"/>
    <lineage>
        <taxon>Bacteria</taxon>
        <taxon>Bacillati</taxon>
        <taxon>Bacillota</taxon>
        <taxon>Bacilli</taxon>
        <taxon>Lactobacillales</taxon>
        <taxon>Lactobacillaceae</taxon>
        <taxon>Secundilactobacillus</taxon>
    </lineage>
</organism>
<comment type="subcellular location">
    <subcellularLocation>
        <location evidence="1">Cell membrane</location>
        <topology evidence="1">Multi-pass membrane protein</topology>
    </subcellularLocation>
</comment>
<proteinExistence type="predicted"/>
<keyword evidence="9" id="KW-1185">Reference proteome</keyword>
<comment type="caution">
    <text evidence="8">The sequence shown here is derived from an EMBL/GenBank/DDBJ whole genome shotgun (WGS) entry which is preliminary data.</text>
</comment>
<feature type="domain" description="Major facilitator superfamily (MFS) profile" evidence="7">
    <location>
        <begin position="10"/>
        <end position="468"/>
    </location>
</feature>
<feature type="transmembrane region" description="Helical" evidence="6">
    <location>
        <begin position="220"/>
        <end position="239"/>
    </location>
</feature>
<dbReference type="PRINTS" id="PR01036">
    <property type="entry name" value="TCRTETB"/>
</dbReference>
<evidence type="ECO:0000259" key="7">
    <source>
        <dbReference type="PROSITE" id="PS50850"/>
    </source>
</evidence>
<feature type="transmembrane region" description="Helical" evidence="6">
    <location>
        <begin position="439"/>
        <end position="459"/>
    </location>
</feature>
<dbReference type="EMBL" id="PUFO01000110">
    <property type="protein sequence ID" value="TDG70841.1"/>
    <property type="molecule type" value="Genomic_DNA"/>
</dbReference>
<dbReference type="PANTHER" id="PTHR42718:SF9">
    <property type="entry name" value="MAJOR FACILITATOR SUPERFAMILY MULTIDRUG TRANSPORTER MFSC"/>
    <property type="match status" value="1"/>
</dbReference>
<dbReference type="PROSITE" id="PS50850">
    <property type="entry name" value="MFS"/>
    <property type="match status" value="1"/>
</dbReference>
<dbReference type="OrthoDB" id="102502at2"/>
<feature type="transmembrane region" description="Helical" evidence="6">
    <location>
        <begin position="101"/>
        <end position="122"/>
    </location>
</feature>
<dbReference type="Gene3D" id="1.20.1250.20">
    <property type="entry name" value="MFS general substrate transporter like domains"/>
    <property type="match status" value="1"/>
</dbReference>
<dbReference type="AlphaFoldDB" id="A0A4R5NDQ9"/>
<evidence type="ECO:0000256" key="5">
    <source>
        <dbReference type="ARBA" id="ARBA00023136"/>
    </source>
</evidence>
<dbReference type="Pfam" id="PF07690">
    <property type="entry name" value="MFS_1"/>
    <property type="match status" value="1"/>
</dbReference>
<dbReference type="GO" id="GO:0005886">
    <property type="term" value="C:plasma membrane"/>
    <property type="evidence" value="ECO:0007669"/>
    <property type="project" value="UniProtKB-SubCell"/>
</dbReference>
<feature type="transmembrane region" description="Helical" evidence="6">
    <location>
        <begin position="44"/>
        <end position="64"/>
    </location>
</feature>